<gene>
    <name evidence="1" type="ORF">GCM10025772_12030</name>
</gene>
<keyword evidence="2" id="KW-1185">Reference proteome</keyword>
<dbReference type="RefSeq" id="WP_345316142.1">
    <property type="nucleotide sequence ID" value="NZ_BAABLF010000006.1"/>
</dbReference>
<evidence type="ECO:0000313" key="2">
    <source>
        <dbReference type="Proteomes" id="UP001501600"/>
    </source>
</evidence>
<evidence type="ECO:0000313" key="1">
    <source>
        <dbReference type="EMBL" id="GAA5189498.1"/>
    </source>
</evidence>
<name>A0ABP9S1I6_9GAMM</name>
<accession>A0ABP9S1I6</accession>
<proteinExistence type="predicted"/>
<comment type="caution">
    <text evidence="1">The sequence shown here is derived from an EMBL/GenBank/DDBJ whole genome shotgun (WGS) entry which is preliminary data.</text>
</comment>
<protein>
    <submittedName>
        <fullName evidence="1">Uncharacterized protein</fullName>
    </submittedName>
</protein>
<dbReference type="Proteomes" id="UP001501600">
    <property type="component" value="Unassembled WGS sequence"/>
</dbReference>
<dbReference type="EMBL" id="BAABLF010000006">
    <property type="protein sequence ID" value="GAA5189498.1"/>
    <property type="molecule type" value="Genomic_DNA"/>
</dbReference>
<sequence length="253" mass="28797">MSGKHELSYDVKCIGAAFGSSYETFFVDDRRWTGYGKGVVPKYCYPSPRFLAERLILPSGMLPALEAAMERVWHHDRSRKLYVIVISALIDGLRTSGRKVEHLSAGQIAKLQEKGLKQIDQSISTYVKLGDHVSGVIPVLESLRRAIKQAESLDLSKAGFWAFNCGQDWWLNALLDGWFFRYDEMPPTSRKSTFHQVVLGFSDVFCEDGKVRSSYEDKLNSLIAKHGEQFKKNQAWLQIISPLWDTENTQKEV</sequence>
<reference evidence="2" key="1">
    <citation type="journal article" date="2019" name="Int. J. Syst. Evol. Microbiol.">
        <title>The Global Catalogue of Microorganisms (GCM) 10K type strain sequencing project: providing services to taxonomists for standard genome sequencing and annotation.</title>
        <authorList>
            <consortium name="The Broad Institute Genomics Platform"/>
            <consortium name="The Broad Institute Genome Sequencing Center for Infectious Disease"/>
            <person name="Wu L."/>
            <person name="Ma J."/>
        </authorList>
    </citation>
    <scope>NUCLEOTIDE SEQUENCE [LARGE SCALE GENOMIC DNA]</scope>
    <source>
        <strain evidence="2">JCM 18720</strain>
    </source>
</reference>
<organism evidence="1 2">
    <name type="scientific">Ferrimonas gelatinilytica</name>
    <dbReference type="NCBI Taxonomy" id="1255257"/>
    <lineage>
        <taxon>Bacteria</taxon>
        <taxon>Pseudomonadati</taxon>
        <taxon>Pseudomonadota</taxon>
        <taxon>Gammaproteobacteria</taxon>
        <taxon>Alteromonadales</taxon>
        <taxon>Ferrimonadaceae</taxon>
        <taxon>Ferrimonas</taxon>
    </lineage>
</organism>